<reference evidence="9 10" key="1">
    <citation type="journal article" date="2019" name="Nat. Ecol. Evol.">
        <title>Megaphylogeny resolves global patterns of mushroom evolution.</title>
        <authorList>
            <person name="Varga T."/>
            <person name="Krizsan K."/>
            <person name="Foldi C."/>
            <person name="Dima B."/>
            <person name="Sanchez-Garcia M."/>
            <person name="Sanchez-Ramirez S."/>
            <person name="Szollosi G.J."/>
            <person name="Szarkandi J.G."/>
            <person name="Papp V."/>
            <person name="Albert L."/>
            <person name="Andreopoulos W."/>
            <person name="Angelini C."/>
            <person name="Antonin V."/>
            <person name="Barry K.W."/>
            <person name="Bougher N.L."/>
            <person name="Buchanan P."/>
            <person name="Buyck B."/>
            <person name="Bense V."/>
            <person name="Catcheside P."/>
            <person name="Chovatia M."/>
            <person name="Cooper J."/>
            <person name="Damon W."/>
            <person name="Desjardin D."/>
            <person name="Finy P."/>
            <person name="Geml J."/>
            <person name="Haridas S."/>
            <person name="Hughes K."/>
            <person name="Justo A."/>
            <person name="Karasinski D."/>
            <person name="Kautmanova I."/>
            <person name="Kiss B."/>
            <person name="Kocsube S."/>
            <person name="Kotiranta H."/>
            <person name="LaButti K.M."/>
            <person name="Lechner B.E."/>
            <person name="Liimatainen K."/>
            <person name="Lipzen A."/>
            <person name="Lukacs Z."/>
            <person name="Mihaltcheva S."/>
            <person name="Morgado L.N."/>
            <person name="Niskanen T."/>
            <person name="Noordeloos M.E."/>
            <person name="Ohm R.A."/>
            <person name="Ortiz-Santana B."/>
            <person name="Ovrebo C."/>
            <person name="Racz N."/>
            <person name="Riley R."/>
            <person name="Savchenko A."/>
            <person name="Shiryaev A."/>
            <person name="Soop K."/>
            <person name="Spirin V."/>
            <person name="Szebenyi C."/>
            <person name="Tomsovsky M."/>
            <person name="Tulloss R.E."/>
            <person name="Uehling J."/>
            <person name="Grigoriev I.V."/>
            <person name="Vagvolgyi C."/>
            <person name="Papp T."/>
            <person name="Martin F.M."/>
            <person name="Miettinen O."/>
            <person name="Hibbett D.S."/>
            <person name="Nagy L.G."/>
        </authorList>
    </citation>
    <scope>NUCLEOTIDE SEQUENCE [LARGE SCALE GENOMIC DNA]</scope>
    <source>
        <strain evidence="9 10">CBS 309.79</strain>
    </source>
</reference>
<feature type="domain" description="RNA polymerase III subunit Rpc25" evidence="8">
    <location>
        <begin position="83"/>
        <end position="219"/>
    </location>
</feature>
<dbReference type="PANTHER" id="PTHR12709:SF1">
    <property type="entry name" value="DNA-DIRECTED RNA POLYMERASE III SUBUNIT RPC8"/>
    <property type="match status" value="1"/>
</dbReference>
<feature type="compositionally biased region" description="Basic and acidic residues" evidence="6">
    <location>
        <begin position="186"/>
        <end position="197"/>
    </location>
</feature>
<evidence type="ECO:0000256" key="2">
    <source>
        <dbReference type="ARBA" id="ARBA00009307"/>
    </source>
</evidence>
<evidence type="ECO:0000259" key="8">
    <source>
        <dbReference type="Pfam" id="PF08292"/>
    </source>
</evidence>
<dbReference type="Pfam" id="PF03876">
    <property type="entry name" value="SHS2_Rpb7-N"/>
    <property type="match status" value="1"/>
</dbReference>
<dbReference type="Gene3D" id="3.30.1490.120">
    <property type="entry name" value="RNA polymerase Rpb7-like, N-terminal domain"/>
    <property type="match status" value="1"/>
</dbReference>
<dbReference type="Gene3D" id="2.40.50.140">
    <property type="entry name" value="Nucleic acid-binding proteins"/>
    <property type="match status" value="1"/>
</dbReference>
<evidence type="ECO:0000256" key="5">
    <source>
        <dbReference type="ARBA" id="ARBA00023242"/>
    </source>
</evidence>
<dbReference type="SUPFAM" id="SSF50249">
    <property type="entry name" value="Nucleic acid-binding proteins"/>
    <property type="match status" value="1"/>
</dbReference>
<dbReference type="InterPro" id="IPR012340">
    <property type="entry name" value="NA-bd_OB-fold"/>
</dbReference>
<dbReference type="Proteomes" id="UP000305067">
    <property type="component" value="Unassembled WGS sequence"/>
</dbReference>
<feature type="domain" description="RNA polymerase Rpb7-like N-terminal" evidence="7">
    <location>
        <begin position="9"/>
        <end position="64"/>
    </location>
</feature>
<evidence type="ECO:0000256" key="4">
    <source>
        <dbReference type="ARBA" id="ARBA00023163"/>
    </source>
</evidence>
<dbReference type="CDD" id="cd04330">
    <property type="entry name" value="RNAP_III_Rpc25_N"/>
    <property type="match status" value="1"/>
</dbReference>
<dbReference type="InterPro" id="IPR013238">
    <property type="entry name" value="RNA_pol_III_Rbc25"/>
</dbReference>
<proteinExistence type="inferred from homology"/>
<comment type="subcellular location">
    <subcellularLocation>
        <location evidence="1">Nucleus</location>
    </subcellularLocation>
</comment>
<dbReference type="Pfam" id="PF08292">
    <property type="entry name" value="RNA_pol_Rbc25"/>
    <property type="match status" value="1"/>
</dbReference>
<evidence type="ECO:0000256" key="6">
    <source>
        <dbReference type="SAM" id="MobiDB-lite"/>
    </source>
</evidence>
<keyword evidence="3" id="KW-0240">DNA-directed RNA polymerase</keyword>
<keyword evidence="5" id="KW-0539">Nucleus</keyword>
<dbReference type="InterPro" id="IPR036898">
    <property type="entry name" value="RNA_pol_Rpb7-like_N_sf"/>
</dbReference>
<evidence type="ECO:0000259" key="7">
    <source>
        <dbReference type="Pfam" id="PF03876"/>
    </source>
</evidence>
<evidence type="ECO:0000313" key="9">
    <source>
        <dbReference type="EMBL" id="TFL02272.1"/>
    </source>
</evidence>
<dbReference type="SUPFAM" id="SSF88798">
    <property type="entry name" value="N-terminal, heterodimerisation domain of RBP7 (RpoE)"/>
    <property type="match status" value="1"/>
</dbReference>
<dbReference type="GO" id="GO:0006384">
    <property type="term" value="P:transcription initiation at RNA polymerase III promoter"/>
    <property type="evidence" value="ECO:0007669"/>
    <property type="project" value="TreeGrafter"/>
</dbReference>
<organism evidence="9 10">
    <name type="scientific">Pterulicium gracile</name>
    <dbReference type="NCBI Taxonomy" id="1884261"/>
    <lineage>
        <taxon>Eukaryota</taxon>
        <taxon>Fungi</taxon>
        <taxon>Dikarya</taxon>
        <taxon>Basidiomycota</taxon>
        <taxon>Agaricomycotina</taxon>
        <taxon>Agaricomycetes</taxon>
        <taxon>Agaricomycetidae</taxon>
        <taxon>Agaricales</taxon>
        <taxon>Pleurotineae</taxon>
        <taxon>Pterulaceae</taxon>
        <taxon>Pterulicium</taxon>
    </lineage>
</organism>
<keyword evidence="10" id="KW-1185">Reference proteome</keyword>
<evidence type="ECO:0000256" key="1">
    <source>
        <dbReference type="ARBA" id="ARBA00004123"/>
    </source>
</evidence>
<accession>A0A5C3QKI0</accession>
<evidence type="ECO:0000313" key="10">
    <source>
        <dbReference type="Proteomes" id="UP000305067"/>
    </source>
</evidence>
<dbReference type="STRING" id="1884261.A0A5C3QKI0"/>
<evidence type="ECO:0000256" key="3">
    <source>
        <dbReference type="ARBA" id="ARBA00022478"/>
    </source>
</evidence>
<dbReference type="EMBL" id="ML178823">
    <property type="protein sequence ID" value="TFL02272.1"/>
    <property type="molecule type" value="Genomic_DNA"/>
</dbReference>
<comment type="similarity">
    <text evidence="2">Belongs to the eukaryotic RPB7/RPC8 RNA polymerase subunit family.</text>
</comment>
<dbReference type="OrthoDB" id="10256606at2759"/>
<keyword evidence="4" id="KW-0804">Transcription</keyword>
<sequence length="233" mass="26030">MFVLSILGDTLSVHPRNFGAPPAQALTNQINKKYANRILHNVGMCMCLFDIVSASEGKVRYGDGMLWYKVKFRMVVFRPFTSEVILAKVKSSDESGVRISVGFFDDIHIPTAYLPSPSAFDPNERSHFWYNPADPPDDYDPATTTLSQTDLLDTSKSDRWYIEKNDIVRIRVESDEFYDDEPGPPKGEKAVEGEGKVKRPSYSVVCSMVEPGTGVVDWWSGAGGDEDVEMDDA</sequence>
<dbReference type="AlphaFoldDB" id="A0A5C3QKI0"/>
<dbReference type="GO" id="GO:0005666">
    <property type="term" value="C:RNA polymerase III complex"/>
    <property type="evidence" value="ECO:0007669"/>
    <property type="project" value="TreeGrafter"/>
</dbReference>
<name>A0A5C3QKI0_9AGAR</name>
<feature type="region of interest" description="Disordered" evidence="6">
    <location>
        <begin position="177"/>
        <end position="198"/>
    </location>
</feature>
<gene>
    <name evidence="9" type="ORF">BDV98DRAFT_547914</name>
</gene>
<dbReference type="InterPro" id="IPR045113">
    <property type="entry name" value="Rpb7-like"/>
</dbReference>
<protein>
    <submittedName>
        <fullName evidence="9">RNA polymerase III subunit Rpc25-domain-containing protein</fullName>
    </submittedName>
</protein>
<dbReference type="InterPro" id="IPR005576">
    <property type="entry name" value="Rpb7-like_N"/>
</dbReference>
<dbReference type="PANTHER" id="PTHR12709">
    <property type="entry name" value="DNA-DIRECTED RNA POLYMERASE II, III"/>
    <property type="match status" value="1"/>
</dbReference>
<dbReference type="FunFam" id="3.30.1490.120:FF:000001">
    <property type="entry name" value="DNA-directed RNA polymerase II subunit RPB7"/>
    <property type="match status" value="1"/>
</dbReference>